<reference evidence="3" key="1">
    <citation type="submission" date="2022-11" db="EMBL/GenBank/DDBJ databases">
        <authorList>
            <person name="Graham C."/>
            <person name="Newman J.D."/>
        </authorList>
    </citation>
    <scope>NUCLEOTIDE SEQUENCE</scope>
    <source>
        <strain evidence="3">DSM 19486</strain>
    </source>
</reference>
<dbReference type="EMBL" id="JAPJUH010000004">
    <property type="protein sequence ID" value="MCX3265923.1"/>
    <property type="molecule type" value="Genomic_DNA"/>
</dbReference>
<protein>
    <recommendedName>
        <fullName evidence="5">Tetratricopeptide repeat protein</fullName>
    </recommendedName>
</protein>
<evidence type="ECO:0000313" key="4">
    <source>
        <dbReference type="Proteomes" id="UP001142592"/>
    </source>
</evidence>
<evidence type="ECO:0000313" key="3">
    <source>
        <dbReference type="EMBL" id="MCX3265923.1"/>
    </source>
</evidence>
<evidence type="ECO:0008006" key="5">
    <source>
        <dbReference type="Google" id="ProtNLM"/>
    </source>
</evidence>
<dbReference type="SUPFAM" id="SSF48452">
    <property type="entry name" value="TPR-like"/>
    <property type="match status" value="1"/>
</dbReference>
<feature type="chain" id="PRO_5040824177" description="Tetratricopeptide repeat protein" evidence="2">
    <location>
        <begin position="21"/>
        <end position="200"/>
    </location>
</feature>
<dbReference type="Gene3D" id="1.25.40.10">
    <property type="entry name" value="Tetratricopeptide repeat domain"/>
    <property type="match status" value="1"/>
</dbReference>
<evidence type="ECO:0000256" key="2">
    <source>
        <dbReference type="SAM" id="SignalP"/>
    </source>
</evidence>
<dbReference type="PROSITE" id="PS50005">
    <property type="entry name" value="TPR"/>
    <property type="match status" value="1"/>
</dbReference>
<name>A0A9X3DIG5_9SPHI</name>
<keyword evidence="1" id="KW-0802">TPR repeat</keyword>
<keyword evidence="4" id="KW-1185">Reference proteome</keyword>
<accession>A0A9X3DIG5</accession>
<dbReference type="InterPro" id="IPR011990">
    <property type="entry name" value="TPR-like_helical_dom_sf"/>
</dbReference>
<dbReference type="RefSeq" id="WP_157258940.1">
    <property type="nucleotide sequence ID" value="NZ_JAPJUH010000004.1"/>
</dbReference>
<feature type="signal peptide" evidence="2">
    <location>
        <begin position="1"/>
        <end position="20"/>
    </location>
</feature>
<comment type="caution">
    <text evidence="3">The sequence shown here is derived from an EMBL/GenBank/DDBJ whole genome shotgun (WGS) entry which is preliminary data.</text>
</comment>
<feature type="repeat" description="TPR" evidence="1">
    <location>
        <begin position="65"/>
        <end position="98"/>
    </location>
</feature>
<dbReference type="InterPro" id="IPR019734">
    <property type="entry name" value="TPR_rpt"/>
</dbReference>
<evidence type="ECO:0000256" key="1">
    <source>
        <dbReference type="PROSITE-ProRule" id="PRU00339"/>
    </source>
</evidence>
<dbReference type="AlphaFoldDB" id="A0A9X3DIG5"/>
<keyword evidence="2" id="KW-0732">Signal</keyword>
<dbReference type="Proteomes" id="UP001142592">
    <property type="component" value="Unassembled WGS sequence"/>
</dbReference>
<gene>
    <name evidence="3" type="ORF">OQZ29_14290</name>
</gene>
<organism evidence="3 4">
    <name type="scientific">Pedobacter agri</name>
    <dbReference type="NCBI Taxonomy" id="454586"/>
    <lineage>
        <taxon>Bacteria</taxon>
        <taxon>Pseudomonadati</taxon>
        <taxon>Bacteroidota</taxon>
        <taxon>Sphingobacteriia</taxon>
        <taxon>Sphingobacteriales</taxon>
        <taxon>Sphingobacteriaceae</taxon>
        <taxon>Pedobacter</taxon>
    </lineage>
</organism>
<proteinExistence type="predicted"/>
<sequence length="200" mass="22975">MKKRSLTLFLILSVCQFCFSQTQDIKDLYWDFLQIRLEASEKSKAINLAEALIKRSSELNQKQTGSVNYHLARLYEETDQMNLAIPYYEKSIKLTPGYYVPYLALGNHYFKDCQAMIKKMNAAVDAKSVVIYGKMVEDYKKLSTKTAAYLEKSYACDPDDSTKGIITYLYQTSKNNEALKTFDVRIKKLAGDCITLLDDE</sequence>